<dbReference type="RefSeq" id="WP_275089902.1">
    <property type="nucleotide sequence ID" value="NZ_CP119078.1"/>
</dbReference>
<dbReference type="Proteomes" id="UP001222087">
    <property type="component" value="Chromosome"/>
</dbReference>
<evidence type="ECO:0000313" key="10">
    <source>
        <dbReference type="EMBL" id="WED44085.1"/>
    </source>
</evidence>
<dbReference type="Gene3D" id="2.40.30.170">
    <property type="match status" value="1"/>
</dbReference>
<evidence type="ECO:0000256" key="2">
    <source>
        <dbReference type="ARBA" id="ARBA00009477"/>
    </source>
</evidence>
<proteinExistence type="inferred from homology"/>
<comment type="subcellular location">
    <subcellularLocation>
        <location evidence="1">Membrane</location>
        <topology evidence="1">Single-pass membrane protein</topology>
    </subcellularLocation>
</comment>
<dbReference type="InterPro" id="IPR050739">
    <property type="entry name" value="MFP"/>
</dbReference>
<feature type="domain" description="Multidrug resistance protein MdtA-like barrel-sandwich hybrid" evidence="8">
    <location>
        <begin position="66"/>
        <end position="156"/>
    </location>
</feature>
<organism evidence="10 11">
    <name type="scientific">Legionella cardiaca</name>
    <dbReference type="NCBI Taxonomy" id="1071983"/>
    <lineage>
        <taxon>Bacteria</taxon>
        <taxon>Pseudomonadati</taxon>
        <taxon>Pseudomonadota</taxon>
        <taxon>Gammaproteobacteria</taxon>
        <taxon>Legionellales</taxon>
        <taxon>Legionellaceae</taxon>
        <taxon>Legionella</taxon>
    </lineage>
</organism>
<dbReference type="InterPro" id="IPR058634">
    <property type="entry name" value="AaeA-lik-b-barrel"/>
</dbReference>
<keyword evidence="6" id="KW-0175">Coiled coil</keyword>
<dbReference type="InterPro" id="IPR058625">
    <property type="entry name" value="MdtA-like_BSH"/>
</dbReference>
<comment type="similarity">
    <text evidence="2">Belongs to the membrane fusion protein (MFP) (TC 8.A.1) family.</text>
</comment>
<evidence type="ECO:0000313" key="11">
    <source>
        <dbReference type="Proteomes" id="UP001222087"/>
    </source>
</evidence>
<evidence type="ECO:0000256" key="1">
    <source>
        <dbReference type="ARBA" id="ARBA00004167"/>
    </source>
</evidence>
<evidence type="ECO:0000256" key="5">
    <source>
        <dbReference type="ARBA" id="ARBA00023136"/>
    </source>
</evidence>
<gene>
    <name evidence="10" type="ORF">PXX05_04670</name>
</gene>
<dbReference type="SUPFAM" id="SSF111369">
    <property type="entry name" value="HlyD-like secretion proteins"/>
    <property type="match status" value="2"/>
</dbReference>
<evidence type="ECO:0000256" key="6">
    <source>
        <dbReference type="SAM" id="Coils"/>
    </source>
</evidence>
<evidence type="ECO:0000256" key="3">
    <source>
        <dbReference type="ARBA" id="ARBA00022692"/>
    </source>
</evidence>
<evidence type="ECO:0000256" key="4">
    <source>
        <dbReference type="ARBA" id="ARBA00022989"/>
    </source>
</evidence>
<feature type="domain" description="p-hydroxybenzoic acid efflux pump subunit AaeA-like beta-barrel" evidence="9">
    <location>
        <begin position="250"/>
        <end position="347"/>
    </location>
</feature>
<dbReference type="PANTHER" id="PTHR30386:SF26">
    <property type="entry name" value="TRANSPORT PROTEIN COMB"/>
    <property type="match status" value="1"/>
</dbReference>
<keyword evidence="11" id="KW-1185">Reference proteome</keyword>
<dbReference type="Pfam" id="PF25917">
    <property type="entry name" value="BSH_RND"/>
    <property type="match status" value="1"/>
</dbReference>
<keyword evidence="4 7" id="KW-1133">Transmembrane helix</keyword>
<dbReference type="EMBL" id="CP119078">
    <property type="protein sequence ID" value="WED44085.1"/>
    <property type="molecule type" value="Genomic_DNA"/>
</dbReference>
<evidence type="ECO:0000259" key="8">
    <source>
        <dbReference type="Pfam" id="PF25917"/>
    </source>
</evidence>
<protein>
    <submittedName>
        <fullName evidence="10">HlyD family secretion protein</fullName>
    </submittedName>
</protein>
<reference evidence="10 11" key="1">
    <citation type="submission" date="2023-02" db="EMBL/GenBank/DDBJ databases">
        <title>Genome Sequence of L. cardiaca H63T.</title>
        <authorList>
            <person name="Lopez A.E."/>
            <person name="Cianciotto N.P."/>
        </authorList>
    </citation>
    <scope>NUCLEOTIDE SEQUENCE [LARGE SCALE GENOMIC DNA]</scope>
    <source>
        <strain evidence="10 11">H63</strain>
    </source>
</reference>
<accession>A0ABY8ATS3</accession>
<evidence type="ECO:0000256" key="7">
    <source>
        <dbReference type="SAM" id="Phobius"/>
    </source>
</evidence>
<sequence>MLKQESRERYKERLHLFREKIKALNRYLTFSNIIILVGFLTLLAYTFSYLFPFTDNAFVVRNVQPVAAQVQGYLTNIYVKNGQEVAKGQKLLTVFKKPYQYTVARLSADLESAKAQLKVWEMTYEKHQKLSEHQRRIYERLVQDDEKYQKGYRIKSVSLITLQNSQQETLSAKDKWEASLKQLEIDKHQVAAQKSNIKSLIAKLALAQVNLQLTDVYAQSKGVVQNLFLALGTPVNINEPLFSLVSSDEVYIQANFNETDLRDVRIGSRVLIFPRTYLGRKIFHGIVDSNFWSANRQQIDPRTQLQNVSNENQWILLPQRLPVIIRVTDPDPRFPLRVGASAYVYITS</sequence>
<evidence type="ECO:0000259" key="9">
    <source>
        <dbReference type="Pfam" id="PF25963"/>
    </source>
</evidence>
<feature type="coiled-coil region" evidence="6">
    <location>
        <begin position="103"/>
        <end position="130"/>
    </location>
</feature>
<dbReference type="Gene3D" id="2.40.50.100">
    <property type="match status" value="1"/>
</dbReference>
<name>A0ABY8ATS3_9GAMM</name>
<keyword evidence="3 7" id="KW-0812">Transmembrane</keyword>
<keyword evidence="5 7" id="KW-0472">Membrane</keyword>
<feature type="transmembrane region" description="Helical" evidence="7">
    <location>
        <begin position="27"/>
        <end position="51"/>
    </location>
</feature>
<dbReference type="Pfam" id="PF25963">
    <property type="entry name" value="Beta-barrel_AAEA"/>
    <property type="match status" value="1"/>
</dbReference>
<dbReference type="PANTHER" id="PTHR30386">
    <property type="entry name" value="MEMBRANE FUSION SUBUNIT OF EMRAB-TOLC MULTIDRUG EFFLUX PUMP"/>
    <property type="match status" value="1"/>
</dbReference>